<keyword evidence="4" id="KW-1185">Reference proteome</keyword>
<dbReference type="SUPFAM" id="SSF53720">
    <property type="entry name" value="ALDH-like"/>
    <property type="match status" value="1"/>
</dbReference>
<dbReference type="CDD" id="cd07129">
    <property type="entry name" value="ALDH_KGSADH"/>
    <property type="match status" value="1"/>
</dbReference>
<evidence type="ECO:0000256" key="1">
    <source>
        <dbReference type="ARBA" id="ARBA00023002"/>
    </source>
</evidence>
<dbReference type="InterPro" id="IPR050740">
    <property type="entry name" value="Aldehyde_DH_Superfamily"/>
</dbReference>
<keyword evidence="1" id="KW-0560">Oxidoreductase</keyword>
<proteinExistence type="predicted"/>
<dbReference type="InterPro" id="IPR015590">
    <property type="entry name" value="Aldehyde_DH_dom"/>
</dbReference>
<dbReference type="AlphaFoldDB" id="A0A7K1FGW5"/>
<dbReference type="RefSeq" id="WP_154767235.1">
    <property type="nucleotide sequence ID" value="NZ_WLYK01000001.1"/>
</dbReference>
<dbReference type="PANTHER" id="PTHR43353">
    <property type="entry name" value="SUCCINATE-SEMIALDEHYDE DEHYDROGENASE, MITOCHONDRIAL"/>
    <property type="match status" value="1"/>
</dbReference>
<accession>A0A7K1FGW5</accession>
<dbReference type="InterPro" id="IPR044151">
    <property type="entry name" value="ALDH_KGSADH"/>
</dbReference>
<dbReference type="InterPro" id="IPR016163">
    <property type="entry name" value="Ald_DH_C"/>
</dbReference>
<reference evidence="3 4" key="1">
    <citation type="submission" date="2019-11" db="EMBL/GenBank/DDBJ databases">
        <authorList>
            <person name="Jiang L.-Q."/>
        </authorList>
    </citation>
    <scope>NUCLEOTIDE SEQUENCE [LARGE SCALE GENOMIC DNA]</scope>
    <source>
        <strain evidence="3 4">YIM 132087</strain>
    </source>
</reference>
<dbReference type="EMBL" id="WLYK01000001">
    <property type="protein sequence ID" value="MTD13365.1"/>
    <property type="molecule type" value="Genomic_DNA"/>
</dbReference>
<feature type="domain" description="Aldehyde dehydrogenase" evidence="2">
    <location>
        <begin position="3"/>
        <end position="264"/>
    </location>
</feature>
<dbReference type="PANTHER" id="PTHR43353:SF3">
    <property type="entry name" value="ALDEHYDE DEHYDROGENASE-RELATED"/>
    <property type="match status" value="1"/>
</dbReference>
<gene>
    <name evidence="3" type="ORF">GIS00_05315</name>
</gene>
<dbReference type="InterPro" id="IPR016162">
    <property type="entry name" value="Ald_DH_N"/>
</dbReference>
<dbReference type="GO" id="GO:0016620">
    <property type="term" value="F:oxidoreductase activity, acting on the aldehyde or oxo group of donors, NAD or NADP as acceptor"/>
    <property type="evidence" value="ECO:0007669"/>
    <property type="project" value="InterPro"/>
</dbReference>
<dbReference type="Gene3D" id="3.40.309.10">
    <property type="entry name" value="Aldehyde Dehydrogenase, Chain A, domain 2"/>
    <property type="match status" value="1"/>
</dbReference>
<name>A0A7K1FGW5_9ACTN</name>
<dbReference type="Pfam" id="PF00171">
    <property type="entry name" value="Aldedh"/>
    <property type="match status" value="1"/>
</dbReference>
<dbReference type="Gene3D" id="3.40.605.10">
    <property type="entry name" value="Aldehyde Dehydrogenase, Chain A, domain 1"/>
    <property type="match status" value="1"/>
</dbReference>
<evidence type="ECO:0000313" key="4">
    <source>
        <dbReference type="Proteomes" id="UP000460221"/>
    </source>
</evidence>
<evidence type="ECO:0000313" key="3">
    <source>
        <dbReference type="EMBL" id="MTD13365.1"/>
    </source>
</evidence>
<protein>
    <submittedName>
        <fullName evidence="3">Aldehyde dehydrogenase family protein</fullName>
    </submittedName>
</protein>
<sequence>MTAWADTSRAERAVVLDRMASALEAAGEGIIALADRETSLGSARLAGELRRTCYQLRFFGEVLRDGGYLEATIDHAGDTPMGPRPDLRRMLVPIGPVAVFAASNFPLAFSVPGGDTASALAAGCPVVIKAHSAHPGTSALCFEVLSGAAPAGVLSMVTGRQAGRDLLADPVIRAAGFTGSVGAGRELAAICAARPDPIPFFGELGSVNALVVTPAAAAERGTAIGQGLAGSFTLGAGQFCTKPGVAFVPAGVEGDAVRDACVAAVAGSSFTMLTPRILEGFLAGAAGVGADGRGPDGGAGAVVVEIDDVAGFLARPELLEEVFGPLLVIVRFADPEKLPEVLAGLPGALTASIQHGAGDPDLRALVAAVLGVAGRLVFNGFPTGVAVSWAQHHGGPWPATDTQHTSVGATAIRRWLRPVAFQDAPPDLLPAELRDGPVDVPRRVDGVLQLAS</sequence>
<evidence type="ECO:0000259" key="2">
    <source>
        <dbReference type="Pfam" id="PF00171"/>
    </source>
</evidence>
<dbReference type="InterPro" id="IPR016161">
    <property type="entry name" value="Ald_DH/histidinol_DH"/>
</dbReference>
<comment type="caution">
    <text evidence="3">The sequence shown here is derived from an EMBL/GenBank/DDBJ whole genome shotgun (WGS) entry which is preliminary data.</text>
</comment>
<dbReference type="Proteomes" id="UP000460221">
    <property type="component" value="Unassembled WGS sequence"/>
</dbReference>
<organism evidence="3 4">
    <name type="scientific">Nakamurella alba</name>
    <dbReference type="NCBI Taxonomy" id="2665158"/>
    <lineage>
        <taxon>Bacteria</taxon>
        <taxon>Bacillati</taxon>
        <taxon>Actinomycetota</taxon>
        <taxon>Actinomycetes</taxon>
        <taxon>Nakamurellales</taxon>
        <taxon>Nakamurellaceae</taxon>
        <taxon>Nakamurella</taxon>
    </lineage>
</organism>